<proteinExistence type="inferred from homology"/>
<accession>A0A7W9EH10</accession>
<dbReference type="Gene3D" id="1.20.58.1000">
    <property type="entry name" value="Metal-sensitive repressor, helix protomer"/>
    <property type="match status" value="1"/>
</dbReference>
<dbReference type="RefSeq" id="WP_184021668.1">
    <property type="nucleotide sequence ID" value="NZ_JACIJC010000006.1"/>
</dbReference>
<dbReference type="GO" id="GO:0003677">
    <property type="term" value="F:DNA binding"/>
    <property type="evidence" value="ECO:0007669"/>
    <property type="project" value="UniProtKB-KW"/>
</dbReference>
<evidence type="ECO:0000256" key="1">
    <source>
        <dbReference type="ARBA" id="ARBA00005260"/>
    </source>
</evidence>
<name>A0A7W9EH10_9SPHN</name>
<evidence type="ECO:0000313" key="2">
    <source>
        <dbReference type="EMBL" id="MBB5687650.1"/>
    </source>
</evidence>
<dbReference type="Proteomes" id="UP000549617">
    <property type="component" value="Unassembled WGS sequence"/>
</dbReference>
<dbReference type="PANTHER" id="PTHR33677:SF5">
    <property type="entry name" value="TRANSCRIPTIONAL REPRESSOR FRMR"/>
    <property type="match status" value="1"/>
</dbReference>
<protein>
    <submittedName>
        <fullName evidence="2">DNA-binding FrmR family transcriptional regulator</fullName>
    </submittedName>
</protein>
<sequence length="90" mass="9838">MHAIRDKDRLLARVKRIAGQVAAIERALSEEADCSLTLQQVAAARGAISGLMEEIMAQHLREHVAGPDLADADRAARAEEVIALLHRYGR</sequence>
<reference evidence="2 3" key="1">
    <citation type="submission" date="2020-08" db="EMBL/GenBank/DDBJ databases">
        <title>Genomic Encyclopedia of Type Strains, Phase IV (KMG-IV): sequencing the most valuable type-strain genomes for metagenomic binning, comparative biology and taxonomic classification.</title>
        <authorList>
            <person name="Goeker M."/>
        </authorList>
    </citation>
    <scope>NUCLEOTIDE SEQUENCE [LARGE SCALE GENOMIC DNA]</scope>
    <source>
        <strain evidence="2 3">DSM 25079</strain>
    </source>
</reference>
<dbReference type="GO" id="GO:0046872">
    <property type="term" value="F:metal ion binding"/>
    <property type="evidence" value="ECO:0007669"/>
    <property type="project" value="InterPro"/>
</dbReference>
<organism evidence="2 3">
    <name type="scientific">Sphingobium boeckii</name>
    <dbReference type="NCBI Taxonomy" id="1082345"/>
    <lineage>
        <taxon>Bacteria</taxon>
        <taxon>Pseudomonadati</taxon>
        <taxon>Pseudomonadota</taxon>
        <taxon>Alphaproteobacteria</taxon>
        <taxon>Sphingomonadales</taxon>
        <taxon>Sphingomonadaceae</taxon>
        <taxon>Sphingobium</taxon>
    </lineage>
</organism>
<evidence type="ECO:0000313" key="3">
    <source>
        <dbReference type="Proteomes" id="UP000549617"/>
    </source>
</evidence>
<comment type="caution">
    <text evidence="2">The sequence shown here is derived from an EMBL/GenBank/DDBJ whole genome shotgun (WGS) entry which is preliminary data.</text>
</comment>
<dbReference type="AlphaFoldDB" id="A0A7W9EH10"/>
<dbReference type="InterPro" id="IPR038390">
    <property type="entry name" value="Metal_Tscrpt_repr_sf"/>
</dbReference>
<dbReference type="GO" id="GO:0045892">
    <property type="term" value="P:negative regulation of DNA-templated transcription"/>
    <property type="evidence" value="ECO:0007669"/>
    <property type="project" value="UniProtKB-ARBA"/>
</dbReference>
<dbReference type="CDD" id="cd10153">
    <property type="entry name" value="RcnR-FrmR-like_DUF156"/>
    <property type="match status" value="1"/>
</dbReference>
<dbReference type="InterPro" id="IPR003735">
    <property type="entry name" value="Metal_Tscrpt_repr"/>
</dbReference>
<dbReference type="EMBL" id="JACIJC010000006">
    <property type="protein sequence ID" value="MBB5687650.1"/>
    <property type="molecule type" value="Genomic_DNA"/>
</dbReference>
<dbReference type="PANTHER" id="PTHR33677">
    <property type="entry name" value="TRANSCRIPTIONAL REPRESSOR FRMR-RELATED"/>
    <property type="match status" value="1"/>
</dbReference>
<dbReference type="Pfam" id="PF02583">
    <property type="entry name" value="Trns_repr_metal"/>
    <property type="match status" value="1"/>
</dbReference>
<keyword evidence="2" id="KW-0238">DNA-binding</keyword>
<gene>
    <name evidence="2" type="ORF">FHS49_003692</name>
</gene>
<comment type="similarity">
    <text evidence="1">Belongs to the FrmR/RcnR family.</text>
</comment>
<keyword evidence="3" id="KW-1185">Reference proteome</keyword>